<dbReference type="EMBL" id="JAHKKG010000007">
    <property type="protein sequence ID" value="MBU2666346.1"/>
    <property type="molecule type" value="Genomic_DNA"/>
</dbReference>
<dbReference type="InterPro" id="IPR013785">
    <property type="entry name" value="Aldolase_TIM"/>
</dbReference>
<dbReference type="Pfam" id="PF00121">
    <property type="entry name" value="TIM"/>
    <property type="match status" value="1"/>
</dbReference>
<dbReference type="RefSeq" id="WP_215789787.1">
    <property type="nucleotide sequence ID" value="NZ_JAHKKG010000007.1"/>
</dbReference>
<dbReference type="PANTHER" id="PTHR21139:SF2">
    <property type="entry name" value="TRIOSEPHOSPHATE ISOMERASE"/>
    <property type="match status" value="1"/>
</dbReference>
<reference evidence="3 4" key="1">
    <citation type="submission" date="2021-06" db="EMBL/GenBank/DDBJ databases">
        <title>Actinoplanes lichenicola sp. nov., and Actinoplanes ovalisporus sp. nov., isolated from lichen in Thailand.</title>
        <authorList>
            <person name="Saeng-In P."/>
            <person name="Kanchanasin P."/>
            <person name="Yuki M."/>
            <person name="Kudo T."/>
            <person name="Ohkuma M."/>
            <person name="Phongsopitanun W."/>
            <person name="Tanasupawat S."/>
        </authorList>
    </citation>
    <scope>NUCLEOTIDE SEQUENCE [LARGE SCALE GENOMIC DNA]</scope>
    <source>
        <strain evidence="3 4">NBRC 110975</strain>
    </source>
</reference>
<comment type="pathway">
    <text evidence="2">Carbohydrate degradation; glycolysis; D-glyceraldehyde 3-phosphate from glycerone phosphate: step 1/1.</text>
</comment>
<dbReference type="GO" id="GO:0016853">
    <property type="term" value="F:isomerase activity"/>
    <property type="evidence" value="ECO:0007669"/>
    <property type="project" value="UniProtKB-KW"/>
</dbReference>
<comment type="catalytic activity">
    <reaction evidence="2">
        <text>D-glyceraldehyde 3-phosphate = dihydroxyacetone phosphate</text>
        <dbReference type="Rhea" id="RHEA:18585"/>
        <dbReference type="ChEBI" id="CHEBI:57642"/>
        <dbReference type="ChEBI" id="CHEBI:59776"/>
        <dbReference type="EC" id="5.3.1.1"/>
    </reaction>
</comment>
<dbReference type="SUPFAM" id="SSF51351">
    <property type="entry name" value="Triosephosphate isomerase (TIM)"/>
    <property type="match status" value="1"/>
</dbReference>
<dbReference type="PROSITE" id="PS51440">
    <property type="entry name" value="TIM_2"/>
    <property type="match status" value="1"/>
</dbReference>
<sequence length="252" mass="26784">MRRPEPGPARTFLAVSLKMYFDPARTLEWTAGVAELARTHPAVTGGHVDLVVLPSLPVLGSVVELLAGTGVAVGAQDLFHLDRGAYTGAVSGADLRQLGCAYAEVGHFERRTIFGEDDRMIRRKMVAARRNDLIPLLCVGESRAVSVDEAVSECVGQLEAAVGRDDIPLVVAYEPTWAIGAAEPAGPTHVKAVTAEIRAWLGDRDARVIYGGSAGNGLLTELDGAVDGLFLGRSAHRVPALRSILDETRGVR</sequence>
<accession>A0ABS5YSQ2</accession>
<keyword evidence="4" id="KW-1185">Reference proteome</keyword>
<keyword evidence="2" id="KW-0324">Glycolysis</keyword>
<dbReference type="Gene3D" id="3.20.20.70">
    <property type="entry name" value="Aldolase class I"/>
    <property type="match status" value="1"/>
</dbReference>
<comment type="caution">
    <text evidence="3">The sequence shown here is derived from an EMBL/GenBank/DDBJ whole genome shotgun (WGS) entry which is preliminary data.</text>
</comment>
<comment type="similarity">
    <text evidence="2">Belongs to the triosephosphate isomerase family.</text>
</comment>
<proteinExistence type="inferred from homology"/>
<gene>
    <name evidence="3" type="ORF">KOI35_22850</name>
</gene>
<name>A0ABS5YSQ2_9ACTN</name>
<dbReference type="EC" id="5.3.1.1" evidence="2"/>
<keyword evidence="1 2" id="KW-0413">Isomerase</keyword>
<organism evidence="3 4">
    <name type="scientific">Paractinoplanes bogorensis</name>
    <dbReference type="NCBI Taxonomy" id="1610840"/>
    <lineage>
        <taxon>Bacteria</taxon>
        <taxon>Bacillati</taxon>
        <taxon>Actinomycetota</taxon>
        <taxon>Actinomycetes</taxon>
        <taxon>Micromonosporales</taxon>
        <taxon>Micromonosporaceae</taxon>
        <taxon>Paractinoplanes</taxon>
    </lineage>
</organism>
<comment type="subunit">
    <text evidence="2">Homodimer.</text>
</comment>
<dbReference type="InterPro" id="IPR000652">
    <property type="entry name" value="Triosephosphate_isomerase"/>
</dbReference>
<dbReference type="InterPro" id="IPR035990">
    <property type="entry name" value="TIM_sf"/>
</dbReference>
<dbReference type="PANTHER" id="PTHR21139">
    <property type="entry name" value="TRIOSEPHOSPHATE ISOMERASE"/>
    <property type="match status" value="1"/>
</dbReference>
<evidence type="ECO:0000256" key="2">
    <source>
        <dbReference type="RuleBase" id="RU363013"/>
    </source>
</evidence>
<keyword evidence="2" id="KW-0312">Gluconeogenesis</keyword>
<comment type="subcellular location">
    <subcellularLocation>
        <location evidence="2">Cytoplasm</location>
    </subcellularLocation>
</comment>
<comment type="pathway">
    <text evidence="2">Carbohydrate biosynthesis; gluconeogenesis.</text>
</comment>
<dbReference type="CDD" id="cd00311">
    <property type="entry name" value="TIM"/>
    <property type="match status" value="1"/>
</dbReference>
<evidence type="ECO:0000313" key="3">
    <source>
        <dbReference type="EMBL" id="MBU2666346.1"/>
    </source>
</evidence>
<evidence type="ECO:0000256" key="1">
    <source>
        <dbReference type="ARBA" id="ARBA00023235"/>
    </source>
</evidence>
<protein>
    <recommendedName>
        <fullName evidence="2">Triosephosphate isomerase</fullName>
        <ecNumber evidence="2">5.3.1.1</ecNumber>
    </recommendedName>
</protein>
<evidence type="ECO:0000313" key="4">
    <source>
        <dbReference type="Proteomes" id="UP001519654"/>
    </source>
</evidence>
<keyword evidence="2" id="KW-0963">Cytoplasm</keyword>
<dbReference type="Proteomes" id="UP001519654">
    <property type="component" value="Unassembled WGS sequence"/>
</dbReference>